<dbReference type="GO" id="GO:0016491">
    <property type="term" value="F:oxidoreductase activity"/>
    <property type="evidence" value="ECO:0007669"/>
    <property type="project" value="InterPro"/>
</dbReference>
<evidence type="ECO:0008006" key="6">
    <source>
        <dbReference type="Google" id="ProtNLM"/>
    </source>
</evidence>
<dbReference type="EMBL" id="BOOK01000071">
    <property type="protein sequence ID" value="GII05558.1"/>
    <property type="molecule type" value="Genomic_DNA"/>
</dbReference>
<dbReference type="PANTHER" id="PTHR39428">
    <property type="entry name" value="F420H(2)-DEPENDENT QUINONE REDUCTASE RV1261C"/>
    <property type="match status" value="1"/>
</dbReference>
<dbReference type="Proteomes" id="UP000634476">
    <property type="component" value="Unassembled WGS sequence"/>
</dbReference>
<comment type="caution">
    <text evidence="4">The sequence shown here is derived from an EMBL/GenBank/DDBJ whole genome shotgun (WGS) entry which is preliminary data.</text>
</comment>
<gene>
    <name evidence="4" type="ORF">Pta02_75660</name>
</gene>
<dbReference type="Gene3D" id="2.30.110.10">
    <property type="entry name" value="Electron Transport, Fmn-binding Protein, Chain A"/>
    <property type="match status" value="1"/>
</dbReference>
<proteinExistence type="inferred from homology"/>
<sequence length="176" mass="19904">MEAETQAGEGGMTRSIAAGKARPLPARERLRMRIEHEVDTRSAGFGVWLLRLTRGRAARLWHRQALILTTRGRRTGRERTVPLQFFPDGDDLIVVAADSGLASPPGWYFNLMAAPQARVEVFGRTYQVNARELPEREADAFWRRVLGVAPDYARYSRRLGRRPALIRLAPGERGRL</sequence>
<feature type="region of interest" description="Disordered" evidence="3">
    <location>
        <begin position="1"/>
        <end position="21"/>
    </location>
</feature>
<evidence type="ECO:0000313" key="4">
    <source>
        <dbReference type="EMBL" id="GII05558.1"/>
    </source>
</evidence>
<dbReference type="InterPro" id="IPR004378">
    <property type="entry name" value="F420H2_quin_Rdtase"/>
</dbReference>
<keyword evidence="5" id="KW-1185">Reference proteome</keyword>
<organism evidence="4 5">
    <name type="scientific">Planobispora takensis</name>
    <dbReference type="NCBI Taxonomy" id="1367882"/>
    <lineage>
        <taxon>Bacteria</taxon>
        <taxon>Bacillati</taxon>
        <taxon>Actinomycetota</taxon>
        <taxon>Actinomycetes</taxon>
        <taxon>Streptosporangiales</taxon>
        <taxon>Streptosporangiaceae</taxon>
        <taxon>Planobispora</taxon>
    </lineage>
</organism>
<evidence type="ECO:0000313" key="5">
    <source>
        <dbReference type="Proteomes" id="UP000634476"/>
    </source>
</evidence>
<comment type="similarity">
    <text evidence="1">Belongs to the F420H(2)-dependent quinone reductase family.</text>
</comment>
<protein>
    <recommendedName>
        <fullName evidence="6">Nitroreductase family deazaflavin-dependent oxidoreductase</fullName>
    </recommendedName>
</protein>
<dbReference type="Pfam" id="PF04075">
    <property type="entry name" value="F420H2_quin_red"/>
    <property type="match status" value="1"/>
</dbReference>
<dbReference type="NCBIfam" id="TIGR00026">
    <property type="entry name" value="hi_GC_TIGR00026"/>
    <property type="match status" value="1"/>
</dbReference>
<evidence type="ECO:0000256" key="3">
    <source>
        <dbReference type="SAM" id="MobiDB-lite"/>
    </source>
</evidence>
<dbReference type="PANTHER" id="PTHR39428:SF1">
    <property type="entry name" value="F420H(2)-DEPENDENT QUINONE REDUCTASE RV1261C"/>
    <property type="match status" value="1"/>
</dbReference>
<accession>A0A8J3WY58</accession>
<comment type="catalytic activity">
    <reaction evidence="2">
        <text>oxidized coenzyme F420-(gamma-L-Glu)(n) + a quinol + H(+) = reduced coenzyme F420-(gamma-L-Glu)(n) + a quinone</text>
        <dbReference type="Rhea" id="RHEA:39663"/>
        <dbReference type="Rhea" id="RHEA-COMP:12939"/>
        <dbReference type="Rhea" id="RHEA-COMP:14378"/>
        <dbReference type="ChEBI" id="CHEBI:15378"/>
        <dbReference type="ChEBI" id="CHEBI:24646"/>
        <dbReference type="ChEBI" id="CHEBI:132124"/>
        <dbReference type="ChEBI" id="CHEBI:133980"/>
        <dbReference type="ChEBI" id="CHEBI:139511"/>
    </reaction>
</comment>
<evidence type="ECO:0000256" key="2">
    <source>
        <dbReference type="ARBA" id="ARBA00049106"/>
    </source>
</evidence>
<name>A0A8J3WY58_9ACTN</name>
<dbReference type="InterPro" id="IPR012349">
    <property type="entry name" value="Split_barrel_FMN-bd"/>
</dbReference>
<evidence type="ECO:0000256" key="1">
    <source>
        <dbReference type="ARBA" id="ARBA00008710"/>
    </source>
</evidence>
<dbReference type="GO" id="GO:0005886">
    <property type="term" value="C:plasma membrane"/>
    <property type="evidence" value="ECO:0007669"/>
    <property type="project" value="TreeGrafter"/>
</dbReference>
<dbReference type="AlphaFoldDB" id="A0A8J3WY58"/>
<dbReference type="GO" id="GO:0070967">
    <property type="term" value="F:coenzyme F420 binding"/>
    <property type="evidence" value="ECO:0007669"/>
    <property type="project" value="TreeGrafter"/>
</dbReference>
<reference evidence="4" key="1">
    <citation type="submission" date="2021-01" db="EMBL/GenBank/DDBJ databases">
        <title>Whole genome shotgun sequence of Planobispora takensis NBRC 109077.</title>
        <authorList>
            <person name="Komaki H."/>
            <person name="Tamura T."/>
        </authorList>
    </citation>
    <scope>NUCLEOTIDE SEQUENCE</scope>
    <source>
        <strain evidence="4">NBRC 109077</strain>
    </source>
</reference>